<dbReference type="OrthoDB" id="1990241at2"/>
<organism evidence="1 2">
    <name type="scientific">Lacrimispora algidixylanolytica</name>
    <dbReference type="NCBI Taxonomy" id="94868"/>
    <lineage>
        <taxon>Bacteria</taxon>
        <taxon>Bacillati</taxon>
        <taxon>Bacillota</taxon>
        <taxon>Clostridia</taxon>
        <taxon>Lachnospirales</taxon>
        <taxon>Lachnospiraceae</taxon>
        <taxon>Lacrimispora</taxon>
    </lineage>
</organism>
<reference evidence="1 2" key="1">
    <citation type="submission" date="2016-08" db="EMBL/GenBank/DDBJ databases">
        <title>A new outlook on sporulation: Clostridium algidixylanolyticum.</title>
        <authorList>
            <person name="Poppleton D.I."/>
            <person name="Gribaldo S."/>
        </authorList>
    </citation>
    <scope>NUCLEOTIDE SEQUENCE [LARGE SCALE GENOMIC DNA]</scope>
    <source>
        <strain evidence="1 2">SPL73</strain>
    </source>
</reference>
<protein>
    <submittedName>
        <fullName evidence="1">Uncharacterized protein</fullName>
    </submittedName>
</protein>
<evidence type="ECO:0000313" key="1">
    <source>
        <dbReference type="EMBL" id="RKD32204.1"/>
    </source>
</evidence>
<dbReference type="AlphaFoldDB" id="A0A419T3S1"/>
<evidence type="ECO:0000313" key="2">
    <source>
        <dbReference type="Proteomes" id="UP000284277"/>
    </source>
</evidence>
<dbReference type="EMBL" id="MCIA01000013">
    <property type="protein sequence ID" value="RKD32204.1"/>
    <property type="molecule type" value="Genomic_DNA"/>
</dbReference>
<name>A0A419T3S1_9FIRM</name>
<dbReference type="Proteomes" id="UP000284277">
    <property type="component" value="Unassembled WGS sequence"/>
</dbReference>
<keyword evidence="2" id="KW-1185">Reference proteome</keyword>
<gene>
    <name evidence="1" type="ORF">BET01_18135</name>
</gene>
<proteinExistence type="predicted"/>
<accession>A0A419T3S1</accession>
<dbReference type="RefSeq" id="WP_120196598.1">
    <property type="nucleotide sequence ID" value="NZ_MCIA01000013.1"/>
</dbReference>
<comment type="caution">
    <text evidence="1">The sequence shown here is derived from an EMBL/GenBank/DDBJ whole genome shotgun (WGS) entry which is preliminary data.</text>
</comment>
<sequence>MQEIKYALIQENQIKNIFLCENYELANQLAKASFGNDAFAVDTTDYLTSIGNKFINGKFYYLNENGNQEEAIYLPSEKVIIDELHVKLIKSQLALTDSYEDKMSLENKILKLQQTIANLYEKMEETN</sequence>